<dbReference type="Pfam" id="PF07859">
    <property type="entry name" value="Abhydrolase_3"/>
    <property type="match status" value="1"/>
</dbReference>
<dbReference type="SUPFAM" id="SSF53474">
    <property type="entry name" value="alpha/beta-Hydrolases"/>
    <property type="match status" value="1"/>
</dbReference>
<dbReference type="STRING" id="984486.A0A1E3QJF0"/>
<feature type="domain" description="Alpha/beta hydrolase fold-3" evidence="2">
    <location>
        <begin position="76"/>
        <end position="315"/>
    </location>
</feature>
<dbReference type="Gene3D" id="3.40.50.1820">
    <property type="entry name" value="alpha/beta hydrolase"/>
    <property type="match status" value="1"/>
</dbReference>
<evidence type="ECO:0000259" key="2">
    <source>
        <dbReference type="Pfam" id="PF07859"/>
    </source>
</evidence>
<dbReference type="Proteomes" id="UP000094336">
    <property type="component" value="Unassembled WGS sequence"/>
</dbReference>
<dbReference type="InterPro" id="IPR013094">
    <property type="entry name" value="AB_hydrolase_3"/>
</dbReference>
<dbReference type="EMBL" id="KV454439">
    <property type="protein sequence ID" value="ODQ77584.1"/>
    <property type="molecule type" value="Genomic_DNA"/>
</dbReference>
<dbReference type="InterPro" id="IPR050300">
    <property type="entry name" value="GDXG_lipolytic_enzyme"/>
</dbReference>
<dbReference type="InterPro" id="IPR029058">
    <property type="entry name" value="AB_hydrolase_fold"/>
</dbReference>
<evidence type="ECO:0000313" key="4">
    <source>
        <dbReference type="Proteomes" id="UP000094336"/>
    </source>
</evidence>
<proteinExistence type="predicted"/>
<accession>A0A1E3QJF0</accession>
<evidence type="ECO:0000313" key="3">
    <source>
        <dbReference type="EMBL" id="ODQ77584.1"/>
    </source>
</evidence>
<dbReference type="PANTHER" id="PTHR48081:SF2">
    <property type="entry name" value="ALPHA_BETA-HYDROLASE"/>
    <property type="match status" value="1"/>
</dbReference>
<dbReference type="GeneID" id="30147689"/>
<dbReference type="AlphaFoldDB" id="A0A1E3QJF0"/>
<gene>
    <name evidence="3" type="ORF">BABINDRAFT_163316</name>
</gene>
<keyword evidence="4" id="KW-1185">Reference proteome</keyword>
<keyword evidence="1" id="KW-0378">Hydrolase</keyword>
<dbReference type="OrthoDB" id="408631at2759"/>
<organism evidence="3 4">
    <name type="scientific">Babjeviella inositovora NRRL Y-12698</name>
    <dbReference type="NCBI Taxonomy" id="984486"/>
    <lineage>
        <taxon>Eukaryota</taxon>
        <taxon>Fungi</taxon>
        <taxon>Dikarya</taxon>
        <taxon>Ascomycota</taxon>
        <taxon>Saccharomycotina</taxon>
        <taxon>Pichiomycetes</taxon>
        <taxon>Serinales incertae sedis</taxon>
        <taxon>Babjeviella</taxon>
    </lineage>
</organism>
<protein>
    <recommendedName>
        <fullName evidence="2">Alpha/beta hydrolase fold-3 domain-containing protein</fullName>
    </recommendedName>
</protein>
<dbReference type="GO" id="GO:0016787">
    <property type="term" value="F:hydrolase activity"/>
    <property type="evidence" value="ECO:0007669"/>
    <property type="project" value="UniProtKB-KW"/>
</dbReference>
<reference evidence="4" key="1">
    <citation type="submission" date="2016-05" db="EMBL/GenBank/DDBJ databases">
        <title>Comparative genomics of biotechnologically important yeasts.</title>
        <authorList>
            <consortium name="DOE Joint Genome Institute"/>
            <person name="Riley R."/>
            <person name="Haridas S."/>
            <person name="Wolfe K.H."/>
            <person name="Lopes M.R."/>
            <person name="Hittinger C.T."/>
            <person name="Goker M."/>
            <person name="Salamov A."/>
            <person name="Wisecaver J."/>
            <person name="Long T.M."/>
            <person name="Aerts A.L."/>
            <person name="Barry K."/>
            <person name="Choi C."/>
            <person name="Clum A."/>
            <person name="Coughlan A.Y."/>
            <person name="Deshpande S."/>
            <person name="Douglass A.P."/>
            <person name="Hanson S.J."/>
            <person name="Klenk H.-P."/>
            <person name="Labutti K."/>
            <person name="Lapidus A."/>
            <person name="Lindquist E."/>
            <person name="Lipzen A."/>
            <person name="Meier-Kolthoff J.P."/>
            <person name="Ohm R.A."/>
            <person name="Otillar R.P."/>
            <person name="Pangilinan J."/>
            <person name="Peng Y."/>
            <person name="Rokas A."/>
            <person name="Rosa C.A."/>
            <person name="Scheuner C."/>
            <person name="Sibirny A.A."/>
            <person name="Slot J.C."/>
            <person name="Stielow J.B."/>
            <person name="Sun H."/>
            <person name="Kurtzman C.P."/>
            <person name="Blackwell M."/>
            <person name="Grigoriev I.V."/>
            <person name="Jeffries T.W."/>
        </authorList>
    </citation>
    <scope>NUCLEOTIDE SEQUENCE [LARGE SCALE GENOMIC DNA]</scope>
    <source>
        <strain evidence="4">NRRL Y-12698</strain>
    </source>
</reference>
<name>A0A1E3QJF0_9ASCO</name>
<dbReference type="PANTHER" id="PTHR48081">
    <property type="entry name" value="AB HYDROLASE SUPERFAMILY PROTEIN C4A8.06C"/>
    <property type="match status" value="1"/>
</dbReference>
<sequence>MSRVTPDSSLLWFRSSWAIEWTHIVRAFLRKGGFEEVDILYTRVEGFDEFKNVKGLWIYSNSARKMHGDYDIIHYYIPGGGFMVGSAYLYLEFMQSYTLALLEQGFSNPAIFVPDLTLLPAASYPGQLSQVSNGWKYLTKNYPGSKIILSGDSTGGTLALGLLLHIAKASVTIEKFEQLERGLEDLEAPASTESRTLVDNPITSLVKPHAVMIISPVTSFKGGTDDRVANEDFLTTEILRKWGSYYMKNADPLDFYHSPGECQDDDLWRAAFPEVGMIVTYGENELVRDDIASFCERISKCGKTKTIKIEGSIHSGPILTFYTERKLEERELHVHVLACNISRMLLWETERFLDQHDSLVHAGTI</sequence>
<dbReference type="RefSeq" id="XP_018982912.1">
    <property type="nucleotide sequence ID" value="XM_019129836.1"/>
</dbReference>
<evidence type="ECO:0000256" key="1">
    <source>
        <dbReference type="ARBA" id="ARBA00022801"/>
    </source>
</evidence>